<dbReference type="Gene3D" id="3.40.50.2300">
    <property type="match status" value="1"/>
</dbReference>
<keyword evidence="1 3" id="KW-0597">Phosphoprotein</keyword>
<dbReference type="Pfam" id="PF00072">
    <property type="entry name" value="Response_reg"/>
    <property type="match status" value="1"/>
</dbReference>
<dbReference type="CDD" id="cd06170">
    <property type="entry name" value="LuxR_C_like"/>
    <property type="match status" value="1"/>
</dbReference>
<dbReference type="InterPro" id="IPR000792">
    <property type="entry name" value="Tscrpt_reg_LuxR_C"/>
</dbReference>
<accession>A0A540VLV6</accession>
<dbReference type="Pfam" id="PF00196">
    <property type="entry name" value="GerE"/>
    <property type="match status" value="1"/>
</dbReference>
<dbReference type="PANTHER" id="PTHR43214">
    <property type="entry name" value="TWO-COMPONENT RESPONSE REGULATOR"/>
    <property type="match status" value="1"/>
</dbReference>
<evidence type="ECO:0000256" key="3">
    <source>
        <dbReference type="PROSITE-ProRule" id="PRU00169"/>
    </source>
</evidence>
<keyword evidence="7" id="KW-1185">Reference proteome</keyword>
<dbReference type="SMART" id="SM00421">
    <property type="entry name" value="HTH_LUXR"/>
    <property type="match status" value="1"/>
</dbReference>
<dbReference type="SUPFAM" id="SSF46894">
    <property type="entry name" value="C-terminal effector domain of the bipartite response regulators"/>
    <property type="match status" value="1"/>
</dbReference>
<dbReference type="SMART" id="SM00448">
    <property type="entry name" value="REC"/>
    <property type="match status" value="1"/>
</dbReference>
<feature type="domain" description="Response regulatory" evidence="5">
    <location>
        <begin position="9"/>
        <end position="125"/>
    </location>
</feature>
<dbReference type="PROSITE" id="PS00622">
    <property type="entry name" value="HTH_LUXR_1"/>
    <property type="match status" value="1"/>
</dbReference>
<dbReference type="CDD" id="cd17535">
    <property type="entry name" value="REC_NarL-like"/>
    <property type="match status" value="1"/>
</dbReference>
<feature type="modified residue" description="4-aspartylphosphate" evidence="3">
    <location>
        <position position="60"/>
    </location>
</feature>
<dbReference type="InterPro" id="IPR001789">
    <property type="entry name" value="Sig_transdc_resp-reg_receiver"/>
</dbReference>
<dbReference type="PANTHER" id="PTHR43214:SF43">
    <property type="entry name" value="TWO-COMPONENT RESPONSE REGULATOR"/>
    <property type="match status" value="1"/>
</dbReference>
<feature type="domain" description="HTH luxR-type" evidence="4">
    <location>
        <begin position="157"/>
        <end position="222"/>
    </location>
</feature>
<comment type="caution">
    <text evidence="6">The sequence shown here is derived from an EMBL/GenBank/DDBJ whole genome shotgun (WGS) entry which is preliminary data.</text>
</comment>
<dbReference type="InterPro" id="IPR058245">
    <property type="entry name" value="NreC/VraR/RcsB-like_REC"/>
</dbReference>
<evidence type="ECO:0000313" key="7">
    <source>
        <dbReference type="Proteomes" id="UP000317371"/>
    </source>
</evidence>
<dbReference type="EMBL" id="VIGC01000002">
    <property type="protein sequence ID" value="TQE97722.1"/>
    <property type="molecule type" value="Genomic_DNA"/>
</dbReference>
<evidence type="ECO:0000259" key="4">
    <source>
        <dbReference type="PROSITE" id="PS50043"/>
    </source>
</evidence>
<evidence type="ECO:0000256" key="1">
    <source>
        <dbReference type="ARBA" id="ARBA00022553"/>
    </source>
</evidence>
<gene>
    <name evidence="6" type="ORF">FKZ61_02295</name>
</gene>
<reference evidence="6 7" key="1">
    <citation type="submission" date="2019-06" db="EMBL/GenBank/DDBJ databases">
        <title>Genome sequence of Litorilinea aerophila BAA-2444.</title>
        <authorList>
            <person name="Maclea K.S."/>
            <person name="Maurais E.G."/>
            <person name="Iannazzi L.C."/>
        </authorList>
    </citation>
    <scope>NUCLEOTIDE SEQUENCE [LARGE SCALE GENOMIC DNA]</scope>
    <source>
        <strain evidence="6 7">ATCC BAA-2444</strain>
    </source>
</reference>
<dbReference type="GO" id="GO:0006355">
    <property type="term" value="P:regulation of DNA-templated transcription"/>
    <property type="evidence" value="ECO:0007669"/>
    <property type="project" value="InterPro"/>
</dbReference>
<proteinExistence type="predicted"/>
<protein>
    <submittedName>
        <fullName evidence="6">Response regulator transcription factor</fullName>
    </submittedName>
</protein>
<dbReference type="GO" id="GO:0003677">
    <property type="term" value="F:DNA binding"/>
    <property type="evidence" value="ECO:0007669"/>
    <property type="project" value="UniProtKB-KW"/>
</dbReference>
<dbReference type="Proteomes" id="UP000317371">
    <property type="component" value="Unassembled WGS sequence"/>
</dbReference>
<dbReference type="RefSeq" id="WP_141608449.1">
    <property type="nucleotide sequence ID" value="NZ_VIGC02000002.1"/>
</dbReference>
<name>A0A540VLV6_9CHLR</name>
<dbReference type="SUPFAM" id="SSF52172">
    <property type="entry name" value="CheY-like"/>
    <property type="match status" value="1"/>
</dbReference>
<dbReference type="AlphaFoldDB" id="A0A540VLV6"/>
<sequence>MGKGTKPIRILLADDHSVLRAGLRALLDAQPDMEVIGEAADGAACVRQAAALRPDVVLLDINMPQCNGLEALALLRQQAPQTRVLVLTMHDDVGYLRQVLASGGAGYVLKQAAGEELLSAIRAVHRGGVYLHPQHTQALLGAPQEREEAVAPPRDENERRYRSLSEREAEVFRLVALGHRNSEIADLLHLSVKTVETYKSRLMQKLGVNTRAGLVRLALELGLLDQ</sequence>
<dbReference type="InterPro" id="IPR039420">
    <property type="entry name" value="WalR-like"/>
</dbReference>
<dbReference type="PROSITE" id="PS50110">
    <property type="entry name" value="RESPONSE_REGULATORY"/>
    <property type="match status" value="1"/>
</dbReference>
<evidence type="ECO:0000256" key="2">
    <source>
        <dbReference type="ARBA" id="ARBA00023125"/>
    </source>
</evidence>
<dbReference type="InterPro" id="IPR016032">
    <property type="entry name" value="Sig_transdc_resp-reg_C-effctor"/>
</dbReference>
<dbReference type="PROSITE" id="PS50043">
    <property type="entry name" value="HTH_LUXR_2"/>
    <property type="match status" value="1"/>
</dbReference>
<dbReference type="FunCoup" id="A0A540VLV6">
    <property type="interactions" value="169"/>
</dbReference>
<evidence type="ECO:0000313" key="6">
    <source>
        <dbReference type="EMBL" id="TQE97722.1"/>
    </source>
</evidence>
<dbReference type="PRINTS" id="PR00038">
    <property type="entry name" value="HTHLUXR"/>
</dbReference>
<dbReference type="InterPro" id="IPR011006">
    <property type="entry name" value="CheY-like_superfamily"/>
</dbReference>
<organism evidence="6 7">
    <name type="scientific">Litorilinea aerophila</name>
    <dbReference type="NCBI Taxonomy" id="1204385"/>
    <lineage>
        <taxon>Bacteria</taxon>
        <taxon>Bacillati</taxon>
        <taxon>Chloroflexota</taxon>
        <taxon>Caldilineae</taxon>
        <taxon>Caldilineales</taxon>
        <taxon>Caldilineaceae</taxon>
        <taxon>Litorilinea</taxon>
    </lineage>
</organism>
<dbReference type="InParanoid" id="A0A540VLV6"/>
<dbReference type="GO" id="GO:0000160">
    <property type="term" value="P:phosphorelay signal transduction system"/>
    <property type="evidence" value="ECO:0007669"/>
    <property type="project" value="InterPro"/>
</dbReference>
<evidence type="ECO:0000259" key="5">
    <source>
        <dbReference type="PROSITE" id="PS50110"/>
    </source>
</evidence>
<keyword evidence="2" id="KW-0238">DNA-binding</keyword>
<dbReference type="OrthoDB" id="9780153at2"/>